<organism evidence="1 2">
    <name type="scientific">Naganishia cerealis</name>
    <dbReference type="NCBI Taxonomy" id="610337"/>
    <lineage>
        <taxon>Eukaryota</taxon>
        <taxon>Fungi</taxon>
        <taxon>Dikarya</taxon>
        <taxon>Basidiomycota</taxon>
        <taxon>Agaricomycotina</taxon>
        <taxon>Tremellomycetes</taxon>
        <taxon>Filobasidiales</taxon>
        <taxon>Filobasidiaceae</taxon>
        <taxon>Naganishia</taxon>
    </lineage>
</organism>
<keyword evidence="2" id="KW-1185">Reference proteome</keyword>
<evidence type="ECO:0000313" key="2">
    <source>
        <dbReference type="Proteomes" id="UP001241377"/>
    </source>
</evidence>
<protein>
    <submittedName>
        <fullName evidence="1">Uncharacterized protein</fullName>
    </submittedName>
</protein>
<comment type="caution">
    <text evidence="1">The sequence shown here is derived from an EMBL/GenBank/DDBJ whole genome shotgun (WGS) entry which is preliminary data.</text>
</comment>
<dbReference type="Proteomes" id="UP001241377">
    <property type="component" value="Unassembled WGS sequence"/>
</dbReference>
<gene>
    <name evidence="1" type="ORF">QFC19_006449</name>
</gene>
<reference evidence="1" key="1">
    <citation type="submission" date="2023-04" db="EMBL/GenBank/DDBJ databases">
        <title>Draft Genome sequencing of Naganishia species isolated from polar environments using Oxford Nanopore Technology.</title>
        <authorList>
            <person name="Leo P."/>
            <person name="Venkateswaran K."/>
        </authorList>
    </citation>
    <scope>NUCLEOTIDE SEQUENCE</scope>
    <source>
        <strain evidence="1">MNA-CCFEE 5261</strain>
    </source>
</reference>
<proteinExistence type="predicted"/>
<sequence length="301" mass="33940">MPESPRYLIKVGREEEGRYILGRLRGEQKTDGLGRAETEFQEICQVVQLERESSYVNSYWKMFFGIGSGKLHIGRRVQLVIWLQILQEWIGIAGITIYGPTIFEIAAQGISMFAAGGLARATMNAAQADKGKVGGAATFFVFLYTAVFGATWLTVPWIYPAEIFPLEVRARGNAWGVVGWSIGNGWCVLLLPTIFQKLNEKTLYLFGAVNILTIFTTWAFYVETNGRSLEDIDLLFTSRSWFVWDNERDFVRLKAEQGDRVREEMMGKAAAKSLEERRDTLVGEEANDGKETKEVLVEHAA</sequence>
<accession>A0ACC2VHD7</accession>
<evidence type="ECO:0000313" key="1">
    <source>
        <dbReference type="EMBL" id="KAJ9098325.1"/>
    </source>
</evidence>
<name>A0ACC2VHD7_9TREE</name>
<dbReference type="EMBL" id="JASBWR010000078">
    <property type="protein sequence ID" value="KAJ9098325.1"/>
    <property type="molecule type" value="Genomic_DNA"/>
</dbReference>